<evidence type="ECO:0000313" key="4">
    <source>
        <dbReference type="Proteomes" id="UP000007796"/>
    </source>
</evidence>
<organism evidence="4">
    <name type="scientific">Grosmannia clavigera (strain kw1407 / UAMH 11150)</name>
    <name type="common">Blue stain fungus</name>
    <name type="synonym">Graphiocladiella clavigera</name>
    <dbReference type="NCBI Taxonomy" id="655863"/>
    <lineage>
        <taxon>Eukaryota</taxon>
        <taxon>Fungi</taxon>
        <taxon>Dikarya</taxon>
        <taxon>Ascomycota</taxon>
        <taxon>Pezizomycotina</taxon>
        <taxon>Sordariomycetes</taxon>
        <taxon>Sordariomycetidae</taxon>
        <taxon>Ophiostomatales</taxon>
        <taxon>Ophiostomataceae</taxon>
        <taxon>Leptographium</taxon>
    </lineage>
</organism>
<dbReference type="InParanoid" id="F0XQS4"/>
<feature type="region of interest" description="Disordered" evidence="1">
    <location>
        <begin position="267"/>
        <end position="287"/>
    </location>
</feature>
<sequence length="317" mass="33879">MGRKARQGIPDDLVIEIRDAAPDVDSLDSASSTDSVDSVSSMSSVGSIDSPNNAEGTNSTTASLLTPIPSATATNDTLTNKAKQSDSGQVGVHIALPVVLSVGVTGALLFFLWRWYKRCHPDKSSGIDQATLAGGAAPMGQHDQTRFRSDESVMADLMDAAYAAENGGLRNSQMTRPRPNGVFADEKMTARHQIRQMDGPQASLSPRTRGPVFSWLGGVRSGAPTVRGSVAVPQSVVSSDRSTIAAWPRNLEPTNYPIRYMEQERIRPSSPAQTAITQNASAHTESSWNTWGVEQYRPSEKKKGLLGRLKAGLTGSL</sequence>
<dbReference type="GeneID" id="25977606"/>
<protein>
    <submittedName>
        <fullName evidence="3">Uncharacterized protein</fullName>
    </submittedName>
</protein>
<dbReference type="STRING" id="655863.F0XQS4"/>
<gene>
    <name evidence="3" type="ORF">CMQ_44</name>
</gene>
<dbReference type="eggNOG" id="ENOG502T2X9">
    <property type="taxonomic scope" value="Eukaryota"/>
</dbReference>
<accession>F0XQS4</accession>
<keyword evidence="4" id="KW-1185">Reference proteome</keyword>
<feature type="compositionally biased region" description="Polar residues" evidence="1">
    <location>
        <begin position="270"/>
        <end position="287"/>
    </location>
</feature>
<keyword evidence="2" id="KW-1133">Transmembrane helix</keyword>
<dbReference type="OrthoDB" id="5238281at2759"/>
<proteinExistence type="predicted"/>
<feature type="region of interest" description="Disordered" evidence="1">
    <location>
        <begin position="24"/>
        <end position="86"/>
    </location>
</feature>
<feature type="compositionally biased region" description="Polar residues" evidence="1">
    <location>
        <begin position="51"/>
        <end position="86"/>
    </location>
</feature>
<dbReference type="EMBL" id="GL629807">
    <property type="protein sequence ID" value="EFW99726.1"/>
    <property type="molecule type" value="Genomic_DNA"/>
</dbReference>
<keyword evidence="2" id="KW-0472">Membrane</keyword>
<dbReference type="RefSeq" id="XP_014169458.1">
    <property type="nucleotide sequence ID" value="XM_014313983.1"/>
</dbReference>
<name>F0XQS4_GROCL</name>
<evidence type="ECO:0000313" key="3">
    <source>
        <dbReference type="EMBL" id="EFW99726.1"/>
    </source>
</evidence>
<evidence type="ECO:0000256" key="2">
    <source>
        <dbReference type="SAM" id="Phobius"/>
    </source>
</evidence>
<feature type="transmembrane region" description="Helical" evidence="2">
    <location>
        <begin position="90"/>
        <end position="116"/>
    </location>
</feature>
<dbReference type="HOGENOM" id="CLU_877327_0_0_1"/>
<keyword evidence="2" id="KW-0812">Transmembrane</keyword>
<feature type="compositionally biased region" description="Low complexity" evidence="1">
    <location>
        <begin position="24"/>
        <end position="50"/>
    </location>
</feature>
<evidence type="ECO:0000256" key="1">
    <source>
        <dbReference type="SAM" id="MobiDB-lite"/>
    </source>
</evidence>
<dbReference type="Proteomes" id="UP000007796">
    <property type="component" value="Unassembled WGS sequence"/>
</dbReference>
<reference evidence="3 4" key="1">
    <citation type="journal article" date="2011" name="Proc. Natl. Acad. Sci. U.S.A.">
        <title>Genome and transcriptome analyses of the mountain pine beetle-fungal symbiont Grosmannia clavigera, a lodgepole pine pathogen.</title>
        <authorList>
            <person name="DiGuistini S."/>
            <person name="Wang Y."/>
            <person name="Liao N.Y."/>
            <person name="Taylor G."/>
            <person name="Tanguay P."/>
            <person name="Feau N."/>
            <person name="Henrissat B."/>
            <person name="Chan S.K."/>
            <person name="Hesse-Orce U."/>
            <person name="Alamouti S.M."/>
            <person name="Tsui C.K.M."/>
            <person name="Docking R.T."/>
            <person name="Levasseur A."/>
            <person name="Haridas S."/>
            <person name="Robertson G."/>
            <person name="Birol I."/>
            <person name="Holt R.A."/>
            <person name="Marra M.A."/>
            <person name="Hamelin R.C."/>
            <person name="Hirst M."/>
            <person name="Jones S.J.M."/>
            <person name="Bohlmann J."/>
            <person name="Breuil C."/>
        </authorList>
    </citation>
    <scope>NUCLEOTIDE SEQUENCE [LARGE SCALE GENOMIC DNA]</scope>
    <source>
        <strain evidence="4">kw1407 / UAMH 11150</strain>
    </source>
</reference>
<dbReference type="AlphaFoldDB" id="F0XQS4"/>